<proteinExistence type="predicted"/>
<reference evidence="1 2" key="1">
    <citation type="submission" date="2017-09" db="EMBL/GenBank/DDBJ databases">
        <title>Large-scale bioinformatics analysis of Bacillus genomes uncovers conserved roles of natural products in bacterial physiology.</title>
        <authorList>
            <consortium name="Agbiome Team Llc"/>
            <person name="Bleich R.M."/>
            <person name="Grubbs K.J."/>
            <person name="Santa Maria K.C."/>
            <person name="Allen S.E."/>
            <person name="Farag S."/>
            <person name="Shank E.A."/>
            <person name="Bowers A."/>
        </authorList>
    </citation>
    <scope>NUCLEOTIDE SEQUENCE [LARGE SCALE GENOMIC DNA]</scope>
    <source>
        <strain evidence="1 2">AFS092789</strain>
    </source>
</reference>
<dbReference type="Proteomes" id="UP000219922">
    <property type="component" value="Unassembled WGS sequence"/>
</dbReference>
<dbReference type="EMBL" id="NVMX01000056">
    <property type="protein sequence ID" value="PDZ95453.1"/>
    <property type="molecule type" value="Genomic_DNA"/>
</dbReference>
<name>A0A9X6SV97_BACCE</name>
<protein>
    <submittedName>
        <fullName evidence="1">Uncharacterized protein</fullName>
    </submittedName>
</protein>
<gene>
    <name evidence="1" type="ORF">CON36_28285</name>
</gene>
<sequence length="65" mass="7482">MTIKEVMQGIYDNQELLKEQIKKGDKTANNVANLYNMVRNFAEHVSVTLLICAYEDWCKENSITA</sequence>
<comment type="caution">
    <text evidence="1">The sequence shown here is derived from an EMBL/GenBank/DDBJ whole genome shotgun (WGS) entry which is preliminary data.</text>
</comment>
<accession>A0A9X6SV97</accession>
<dbReference type="RefSeq" id="WP_098006123.1">
    <property type="nucleotide sequence ID" value="NZ_JAWLRU010000002.1"/>
</dbReference>
<dbReference type="AlphaFoldDB" id="A0A9X6SV97"/>
<evidence type="ECO:0000313" key="1">
    <source>
        <dbReference type="EMBL" id="PDZ95453.1"/>
    </source>
</evidence>
<evidence type="ECO:0000313" key="2">
    <source>
        <dbReference type="Proteomes" id="UP000219922"/>
    </source>
</evidence>
<organism evidence="1 2">
    <name type="scientific">Bacillus cereus</name>
    <dbReference type="NCBI Taxonomy" id="1396"/>
    <lineage>
        <taxon>Bacteria</taxon>
        <taxon>Bacillati</taxon>
        <taxon>Bacillota</taxon>
        <taxon>Bacilli</taxon>
        <taxon>Bacillales</taxon>
        <taxon>Bacillaceae</taxon>
        <taxon>Bacillus</taxon>
        <taxon>Bacillus cereus group</taxon>
    </lineage>
</organism>